<sequence>MRTALTVLLLSTLTLTACQTRLNPFNWFGSDREVQAVKDAVEAGEANPLVPNSSNTNKGIFSKKPAPVYAGTLIAQVKSVQVLRVTEGALIEAVGVSNVHGVHSLKLDPQNDGKPVNGVLTYSFLAVHPKGGFTGGPEQSREVTVAHVVTSAQLSGVRTIRVVAAQNARETRR</sequence>
<name>A0A4R1NW69_9RHOB</name>
<keyword evidence="1" id="KW-0732">Signal</keyword>
<organism evidence="2 3">
    <name type="scientific">Shimia isoporae</name>
    <dbReference type="NCBI Taxonomy" id="647720"/>
    <lineage>
        <taxon>Bacteria</taxon>
        <taxon>Pseudomonadati</taxon>
        <taxon>Pseudomonadota</taxon>
        <taxon>Alphaproteobacteria</taxon>
        <taxon>Rhodobacterales</taxon>
        <taxon>Roseobacteraceae</taxon>
    </lineage>
</organism>
<evidence type="ECO:0008006" key="4">
    <source>
        <dbReference type="Google" id="ProtNLM"/>
    </source>
</evidence>
<reference evidence="2 3" key="1">
    <citation type="submission" date="2019-03" db="EMBL/GenBank/DDBJ databases">
        <title>Genomic Encyclopedia of Archaeal and Bacterial Type Strains, Phase II (KMG-II): from individual species to whole genera.</title>
        <authorList>
            <person name="Goeker M."/>
        </authorList>
    </citation>
    <scope>NUCLEOTIDE SEQUENCE [LARGE SCALE GENOMIC DNA]</scope>
    <source>
        <strain evidence="2 3">DSM 26433</strain>
    </source>
</reference>
<protein>
    <recommendedName>
        <fullName evidence="4">Lipoprotein</fullName>
    </recommendedName>
</protein>
<keyword evidence="3" id="KW-1185">Reference proteome</keyword>
<dbReference type="OrthoDB" id="7773807at2"/>
<evidence type="ECO:0000256" key="1">
    <source>
        <dbReference type="SAM" id="SignalP"/>
    </source>
</evidence>
<dbReference type="RefSeq" id="WP_132859572.1">
    <property type="nucleotide sequence ID" value="NZ_SMGR01000001.1"/>
</dbReference>
<comment type="caution">
    <text evidence="2">The sequence shown here is derived from an EMBL/GenBank/DDBJ whole genome shotgun (WGS) entry which is preliminary data.</text>
</comment>
<dbReference type="EMBL" id="SMGR01000001">
    <property type="protein sequence ID" value="TCL09538.1"/>
    <property type="molecule type" value="Genomic_DNA"/>
</dbReference>
<gene>
    <name evidence="2" type="ORF">BXY66_1589</name>
</gene>
<feature type="chain" id="PRO_5020636924" description="Lipoprotein" evidence="1">
    <location>
        <begin position="18"/>
        <end position="173"/>
    </location>
</feature>
<evidence type="ECO:0000313" key="3">
    <source>
        <dbReference type="Proteomes" id="UP000295673"/>
    </source>
</evidence>
<evidence type="ECO:0000313" key="2">
    <source>
        <dbReference type="EMBL" id="TCL09538.1"/>
    </source>
</evidence>
<dbReference type="Proteomes" id="UP000295673">
    <property type="component" value="Unassembled WGS sequence"/>
</dbReference>
<dbReference type="AlphaFoldDB" id="A0A4R1NW69"/>
<accession>A0A4R1NW69</accession>
<feature type="signal peptide" evidence="1">
    <location>
        <begin position="1"/>
        <end position="17"/>
    </location>
</feature>
<proteinExistence type="predicted"/>
<dbReference type="PROSITE" id="PS51257">
    <property type="entry name" value="PROKAR_LIPOPROTEIN"/>
    <property type="match status" value="1"/>
</dbReference>